<dbReference type="EMBL" id="MBFR01000682">
    <property type="protein sequence ID" value="PVU86386.1"/>
    <property type="molecule type" value="Genomic_DNA"/>
</dbReference>
<feature type="region of interest" description="Disordered" evidence="1">
    <location>
        <begin position="1"/>
        <end position="22"/>
    </location>
</feature>
<comment type="caution">
    <text evidence="2">The sequence shown here is derived from an EMBL/GenBank/DDBJ whole genome shotgun (WGS) entry which is preliminary data.</text>
</comment>
<organism evidence="2 3">
    <name type="scientific">Smittium simulii</name>
    <dbReference type="NCBI Taxonomy" id="133385"/>
    <lineage>
        <taxon>Eukaryota</taxon>
        <taxon>Fungi</taxon>
        <taxon>Fungi incertae sedis</taxon>
        <taxon>Zoopagomycota</taxon>
        <taxon>Kickxellomycotina</taxon>
        <taxon>Harpellomycetes</taxon>
        <taxon>Harpellales</taxon>
        <taxon>Legeriomycetaceae</taxon>
        <taxon>Smittium</taxon>
    </lineage>
</organism>
<gene>
    <name evidence="2" type="ORF">BB561_006723</name>
</gene>
<name>A0A2T9Y201_9FUNG</name>
<evidence type="ECO:0000313" key="2">
    <source>
        <dbReference type="EMBL" id="PVU86386.1"/>
    </source>
</evidence>
<proteinExistence type="predicted"/>
<evidence type="ECO:0000256" key="1">
    <source>
        <dbReference type="SAM" id="MobiDB-lite"/>
    </source>
</evidence>
<accession>A0A2T9Y201</accession>
<feature type="non-terminal residue" evidence="2">
    <location>
        <position position="1"/>
    </location>
</feature>
<feature type="region of interest" description="Disordered" evidence="1">
    <location>
        <begin position="215"/>
        <end position="235"/>
    </location>
</feature>
<sequence>RRNLTGRSRIQQGQQDQSIQTDPVDVELPHVVARAPVTDLIYYPELLGVNTLGNVMHYTPPTLIDTASVTAKKENPDITFALEVRLLLADAAPNITQLRRELVYKTMDLPGRAPKLAEKTNDSLFEPETIKYDPSRRTSLYVLSRMSQAYRQSMVQQEIVEKKRALQILVIELFPLSSLTFISPLTTHPHRYKRKLSKKASIAILEEISKPVYNSKENRQSKTSTGSEETKLLRSGQKLQDGIPDICMQNDQEERLHDIFRSRGCVSTHPYTLKLHGIQKVDRNWIQDQQQEIIDDPHTINRTLRNTFNSRSMTFKVPPNKIRDLRREAAKLLRIGKTTLKGLVSFIGKAQAMSVALLPETFLGYNNGEEHLFWIMEKKIHKGKYQLQGTINNTKYLKNIISNRKINSDIPDNTNPLAFVKKRDSTSNTDQASKIRSSKNRRVQDSVRTEKQKITTNQEQDIVFNSVENQRKPYKKKISLI</sequence>
<dbReference type="OrthoDB" id="2274680at2759"/>
<dbReference type="STRING" id="133385.A0A2T9Y201"/>
<dbReference type="Proteomes" id="UP000245383">
    <property type="component" value="Unassembled WGS sequence"/>
</dbReference>
<keyword evidence="3" id="KW-1185">Reference proteome</keyword>
<reference evidence="2 3" key="1">
    <citation type="journal article" date="2018" name="MBio">
        <title>Comparative Genomics Reveals the Core Gene Toolbox for the Fungus-Insect Symbiosis.</title>
        <authorList>
            <person name="Wang Y."/>
            <person name="Stata M."/>
            <person name="Wang W."/>
            <person name="Stajich J.E."/>
            <person name="White M.M."/>
            <person name="Moncalvo J.M."/>
        </authorList>
    </citation>
    <scope>NUCLEOTIDE SEQUENCE [LARGE SCALE GENOMIC DNA]</scope>
    <source>
        <strain evidence="2 3">SWE-8-4</strain>
    </source>
</reference>
<evidence type="ECO:0000313" key="3">
    <source>
        <dbReference type="Proteomes" id="UP000245383"/>
    </source>
</evidence>
<protein>
    <submittedName>
        <fullName evidence="2">Uncharacterized protein</fullName>
    </submittedName>
</protein>
<dbReference type="AlphaFoldDB" id="A0A2T9Y201"/>
<feature type="compositionally biased region" description="Polar residues" evidence="1">
    <location>
        <begin position="426"/>
        <end position="435"/>
    </location>
</feature>
<feature type="region of interest" description="Disordered" evidence="1">
    <location>
        <begin position="422"/>
        <end position="451"/>
    </location>
</feature>
<feature type="compositionally biased region" description="Basic and acidic residues" evidence="1">
    <location>
        <begin position="442"/>
        <end position="451"/>
    </location>
</feature>